<protein>
    <recommendedName>
        <fullName evidence="3">Outer membrane protein beta-barrel domain-containing protein</fullName>
    </recommendedName>
</protein>
<sequence>MKKSGMIIFVLMLTASVWAGEGDRYVNINSGFLFNSTLNVTAGYERQLEYGDAVELFGEVGDRWHRDPVCGRVCSKVFWKDHYWDGGLLYKKSVRRFKNSRLRLRVGPVFGSHTGDYFFGVEGGLEYDCIFPCGIQFSVIQKNDVSFLHGDTFRNGVLIGIKVPF</sequence>
<evidence type="ECO:0000313" key="2">
    <source>
        <dbReference type="Proteomes" id="UP001204015"/>
    </source>
</evidence>
<accession>A0ABT1BYK7</accession>
<name>A0ABT1BYK7_9BACT</name>
<dbReference type="Proteomes" id="UP001204015">
    <property type="component" value="Unassembled WGS sequence"/>
</dbReference>
<keyword evidence="2" id="KW-1185">Reference proteome</keyword>
<evidence type="ECO:0008006" key="3">
    <source>
        <dbReference type="Google" id="ProtNLM"/>
    </source>
</evidence>
<dbReference type="EMBL" id="JAMXLY010000041">
    <property type="protein sequence ID" value="MCO6026167.1"/>
    <property type="molecule type" value="Genomic_DNA"/>
</dbReference>
<proteinExistence type="predicted"/>
<gene>
    <name evidence="1" type="ORF">NG821_10000</name>
</gene>
<evidence type="ECO:0000313" key="1">
    <source>
        <dbReference type="EMBL" id="MCO6026167.1"/>
    </source>
</evidence>
<reference evidence="1 2" key="1">
    <citation type="submission" date="2022-06" db="EMBL/GenBank/DDBJ databases">
        <title>A taxonomic note on the genus Prevotella: Description of four novel genera and emended description of the genera Hallella and Xylanibacter.</title>
        <authorList>
            <person name="Hitch T.C.A."/>
        </authorList>
    </citation>
    <scope>NUCLEOTIDE SEQUENCE [LARGE SCALE GENOMIC DNA]</scope>
    <source>
        <strain evidence="1 2">DSM 100619</strain>
    </source>
</reference>
<organism evidence="1 2">
    <name type="scientific">Segatella cerevisiae</name>
    <dbReference type="NCBI Taxonomy" id="2053716"/>
    <lineage>
        <taxon>Bacteria</taxon>
        <taxon>Pseudomonadati</taxon>
        <taxon>Bacteroidota</taxon>
        <taxon>Bacteroidia</taxon>
        <taxon>Bacteroidales</taxon>
        <taxon>Prevotellaceae</taxon>
        <taxon>Segatella</taxon>
    </lineage>
</organism>
<dbReference type="RefSeq" id="WP_252761522.1">
    <property type="nucleotide sequence ID" value="NZ_JAMXLY010000041.1"/>
</dbReference>
<comment type="caution">
    <text evidence="1">The sequence shown here is derived from an EMBL/GenBank/DDBJ whole genome shotgun (WGS) entry which is preliminary data.</text>
</comment>